<evidence type="ECO:0000313" key="1">
    <source>
        <dbReference type="EMBL" id="APG62156.1"/>
    </source>
</evidence>
<dbReference type="PROSITE" id="PS51257">
    <property type="entry name" value="PROKAR_LIPOPROTEIN"/>
    <property type="match status" value="1"/>
</dbReference>
<evidence type="ECO:0008006" key="3">
    <source>
        <dbReference type="Google" id="ProtNLM"/>
    </source>
</evidence>
<accession>A0A1L3JAK3</accession>
<organism evidence="1 2">
    <name type="scientific">Sphingorhabdus lutea</name>
    <dbReference type="NCBI Taxonomy" id="1913578"/>
    <lineage>
        <taxon>Bacteria</taxon>
        <taxon>Pseudomonadati</taxon>
        <taxon>Pseudomonadota</taxon>
        <taxon>Alphaproteobacteria</taxon>
        <taxon>Sphingomonadales</taxon>
        <taxon>Sphingomonadaceae</taxon>
        <taxon>Sphingorhabdus</taxon>
    </lineage>
</organism>
<dbReference type="AlphaFoldDB" id="A0A1L3JAK3"/>
<dbReference type="InterPro" id="IPR032774">
    <property type="entry name" value="WG_beta_rep"/>
</dbReference>
<dbReference type="Proteomes" id="UP000242561">
    <property type="component" value="Chromosome"/>
</dbReference>
<reference evidence="1 2" key="1">
    <citation type="submission" date="2016-11" db="EMBL/GenBank/DDBJ databases">
        <title>Sphingorhabdus sp. LPB0140, isolated from marine environment.</title>
        <authorList>
            <person name="Kim E."/>
            <person name="Yi H."/>
        </authorList>
    </citation>
    <scope>NUCLEOTIDE SEQUENCE [LARGE SCALE GENOMIC DNA]</scope>
    <source>
        <strain evidence="1 2">LPB0140</strain>
    </source>
</reference>
<dbReference type="OrthoDB" id="343240at2"/>
<dbReference type="EMBL" id="CP018154">
    <property type="protein sequence ID" value="APG62156.1"/>
    <property type="molecule type" value="Genomic_DNA"/>
</dbReference>
<keyword evidence="2" id="KW-1185">Reference proteome</keyword>
<proteinExistence type="predicted"/>
<dbReference type="RefSeq" id="WP_072558807.1">
    <property type="nucleotide sequence ID" value="NZ_CP018154.1"/>
</dbReference>
<protein>
    <recommendedName>
        <fullName evidence="3">WG repeat-containing protein</fullName>
    </recommendedName>
</protein>
<name>A0A1L3JAK3_9SPHN</name>
<dbReference type="STRING" id="1913578.LPB140_04300"/>
<sequence>MNLKLSAFGLFLINIALLGCVELSPSSKNMAVSNINKHAIITTAKMGEKCSIFNDDEFTEYPNCAFIQSDGSYIISSDLIEKLKFDSNGLAPLFFSGFAYARLDGYAIKVATMDNFADYFSDGLVRANILGRQGYADAELNMVIPAIYDGTYPFHNGRARVCIGCSLQHDGEHSFYAGGKDICLDIKGNDRPLHECR</sequence>
<evidence type="ECO:0000313" key="2">
    <source>
        <dbReference type="Proteomes" id="UP000242561"/>
    </source>
</evidence>
<dbReference type="KEGG" id="sphl:LPB140_04300"/>
<dbReference type="Pfam" id="PF14903">
    <property type="entry name" value="WG_beta_rep"/>
    <property type="match status" value="1"/>
</dbReference>
<gene>
    <name evidence="1" type="ORF">LPB140_04300</name>
</gene>